<name>A0A7V8NU38_9BACT</name>
<dbReference type="Pfam" id="PF02687">
    <property type="entry name" value="FtsX"/>
    <property type="match status" value="2"/>
</dbReference>
<keyword evidence="3 7" id="KW-0812">Transmembrane</keyword>
<feature type="domain" description="MacB-like periplasmic core" evidence="9">
    <location>
        <begin position="517"/>
        <end position="712"/>
    </location>
</feature>
<feature type="transmembrane region" description="Helical" evidence="7">
    <location>
        <begin position="511"/>
        <end position="531"/>
    </location>
</feature>
<dbReference type="AlphaFoldDB" id="A0A7V8NU38"/>
<feature type="transmembrane region" description="Helical" evidence="7">
    <location>
        <begin position="458"/>
        <end position="478"/>
    </location>
</feature>
<proteinExistence type="inferred from homology"/>
<dbReference type="InterPro" id="IPR003838">
    <property type="entry name" value="ABC3_permease_C"/>
</dbReference>
<keyword evidence="4 7" id="KW-1133">Transmembrane helix</keyword>
<evidence type="ECO:0000313" key="10">
    <source>
        <dbReference type="EMBL" id="MBA0087528.1"/>
    </source>
</evidence>
<dbReference type="GO" id="GO:0022857">
    <property type="term" value="F:transmembrane transporter activity"/>
    <property type="evidence" value="ECO:0007669"/>
    <property type="project" value="TreeGrafter"/>
</dbReference>
<dbReference type="NCBIfam" id="TIGR03434">
    <property type="entry name" value="ADOP"/>
    <property type="match status" value="1"/>
</dbReference>
<feature type="transmembrane region" description="Helical" evidence="7">
    <location>
        <begin position="364"/>
        <end position="385"/>
    </location>
</feature>
<keyword evidence="2" id="KW-1003">Cell membrane</keyword>
<feature type="transmembrane region" description="Helical" evidence="7">
    <location>
        <begin position="856"/>
        <end position="875"/>
    </location>
</feature>
<evidence type="ECO:0000256" key="4">
    <source>
        <dbReference type="ARBA" id="ARBA00022989"/>
    </source>
</evidence>
<comment type="caution">
    <text evidence="10">The sequence shown here is derived from an EMBL/GenBank/DDBJ whole genome shotgun (WGS) entry which is preliminary data.</text>
</comment>
<feature type="transmembrane region" description="Helical" evidence="7">
    <location>
        <begin position="92"/>
        <end position="116"/>
    </location>
</feature>
<sequence length="893" mass="98040">MFSEVVFRLRALFQRKAVEAEIEEELRFHLERQTEKYVRGGLRREQAMRRARLEFGGIELAKEECRDARGVCFLETLVQDVRHGLRTLCKSLGFTAVAVLTLALGIGANTAIFQLLDAVRLRNLPVPSPQQLAAVRIVGGNRGMGLNQNYGDLTRPLWQEIRDKQQPFTGIFAWSVNQRYVGRGSEMRHFNGLWVSGDFFQVLGIRPFRGRLLLPGDEGPCPMRYGVASYSYWRRELGGRDPAGGIKLIVDNFPVEIIGVTPRDFFGMAVGDSFDIALPLCMPPDGLRRDIFNVSVMGRLKSGWTIERASAELDALSPGLFEATVPPGRDTPTTEMYKHFRLAAYPASRGVSSLDQTGYTSLRLLLGIAGLVLLMACANLANLMLVRASAREREMAVRLALGAPRWRLIQQLFSEGVLLASGGAILGLGLAGIFSRSLVLLFSTGDYVPLLDQLRMDWRVLLFVAAVATLTCILFALAPAFRSSGMQPGAALKRGSRGTTTDRSHFSLQRLMVVVQVAVSLVLLVGALLFVRSFRNLVTLNPGMRERGITVAFLGYWQSPLPRERWADFQRELLEEVQSVPGVLSAATTTRVPLNGGSWEHGVRVGSKEGTSKFTWVSPDYFATMAIPVVKGRGFSKQDTPSSPRVAVVNQTFVRRFFGDTNPIGQTLLTSPEPDYPATTYEIVGIIPDTRYSDLRTETPPMAFAPATQFPGQGPWCHVIIYSSEPTPTVMAAVKRRLAERHPDVVAEFADFQKQILDELVMERVLAMLSGFFGVLAAALAAIGLYGVISYVVVMRRNEIGIRMALGASRSGVVNLILRQTVLLLAVGGVFGVVFALAASRSAGSLLYGLEPDDPWAFFGASVLLAAVALLASFAPARRASCLDPVLALRYEE</sequence>
<dbReference type="NCBIfam" id="NF038403">
    <property type="entry name" value="perm_prefix_1"/>
    <property type="match status" value="1"/>
</dbReference>
<feature type="domain" description="ABC3 transporter permease C-terminal" evidence="8">
    <location>
        <begin position="368"/>
        <end position="488"/>
    </location>
</feature>
<gene>
    <name evidence="10" type="ORF">HRJ53_21290</name>
</gene>
<keyword evidence="11" id="KW-1185">Reference proteome</keyword>
<evidence type="ECO:0000313" key="11">
    <source>
        <dbReference type="Proteomes" id="UP000567293"/>
    </source>
</evidence>
<dbReference type="EMBL" id="JACDQQ010002049">
    <property type="protein sequence ID" value="MBA0087528.1"/>
    <property type="molecule type" value="Genomic_DNA"/>
</dbReference>
<dbReference type="Pfam" id="PF12704">
    <property type="entry name" value="MacB_PCD"/>
    <property type="match status" value="2"/>
</dbReference>
<feature type="domain" description="MacB-like periplasmic core" evidence="9">
    <location>
        <begin position="95"/>
        <end position="315"/>
    </location>
</feature>
<feature type="transmembrane region" description="Helical" evidence="7">
    <location>
        <begin position="765"/>
        <end position="795"/>
    </location>
</feature>
<feature type="transmembrane region" description="Helical" evidence="7">
    <location>
        <begin position="417"/>
        <end position="438"/>
    </location>
</feature>
<dbReference type="InterPro" id="IPR050250">
    <property type="entry name" value="Macrolide_Exporter_MacB"/>
</dbReference>
<keyword evidence="5 7" id="KW-0472">Membrane</keyword>
<evidence type="ECO:0000256" key="1">
    <source>
        <dbReference type="ARBA" id="ARBA00004651"/>
    </source>
</evidence>
<dbReference type="GO" id="GO:0005886">
    <property type="term" value="C:plasma membrane"/>
    <property type="evidence" value="ECO:0007669"/>
    <property type="project" value="UniProtKB-SubCell"/>
</dbReference>
<dbReference type="InterPro" id="IPR025857">
    <property type="entry name" value="MacB_PCD"/>
</dbReference>
<evidence type="ECO:0000256" key="6">
    <source>
        <dbReference type="ARBA" id="ARBA00038076"/>
    </source>
</evidence>
<reference evidence="10" key="1">
    <citation type="submission" date="2020-06" db="EMBL/GenBank/DDBJ databases">
        <title>Legume-microbial interactions unlock mineral nutrients during tropical forest succession.</title>
        <authorList>
            <person name="Epihov D.Z."/>
        </authorList>
    </citation>
    <scope>NUCLEOTIDE SEQUENCE [LARGE SCALE GENOMIC DNA]</scope>
    <source>
        <strain evidence="10">Pan2503</strain>
    </source>
</reference>
<dbReference type="PANTHER" id="PTHR30572:SF4">
    <property type="entry name" value="ABC TRANSPORTER PERMEASE YTRF"/>
    <property type="match status" value="1"/>
</dbReference>
<comment type="subcellular location">
    <subcellularLocation>
        <location evidence="1">Cell membrane</location>
        <topology evidence="1">Multi-pass membrane protein</topology>
    </subcellularLocation>
</comment>
<dbReference type="InterPro" id="IPR017800">
    <property type="entry name" value="ADOP"/>
</dbReference>
<feature type="domain" description="ABC3 transporter permease C-terminal" evidence="8">
    <location>
        <begin position="772"/>
        <end position="881"/>
    </location>
</feature>
<dbReference type="PANTHER" id="PTHR30572">
    <property type="entry name" value="MEMBRANE COMPONENT OF TRANSPORTER-RELATED"/>
    <property type="match status" value="1"/>
</dbReference>
<evidence type="ECO:0000256" key="2">
    <source>
        <dbReference type="ARBA" id="ARBA00022475"/>
    </source>
</evidence>
<evidence type="ECO:0000259" key="9">
    <source>
        <dbReference type="Pfam" id="PF12704"/>
    </source>
</evidence>
<evidence type="ECO:0000259" key="8">
    <source>
        <dbReference type="Pfam" id="PF02687"/>
    </source>
</evidence>
<dbReference type="Proteomes" id="UP000567293">
    <property type="component" value="Unassembled WGS sequence"/>
</dbReference>
<protein>
    <submittedName>
        <fullName evidence="10">ABC transporter permease</fullName>
    </submittedName>
</protein>
<organism evidence="10 11">
    <name type="scientific">Candidatus Acidiferrum panamense</name>
    <dbReference type="NCBI Taxonomy" id="2741543"/>
    <lineage>
        <taxon>Bacteria</taxon>
        <taxon>Pseudomonadati</taxon>
        <taxon>Acidobacteriota</taxon>
        <taxon>Terriglobia</taxon>
        <taxon>Candidatus Acidiferrales</taxon>
        <taxon>Candidatus Acidiferrum</taxon>
    </lineage>
</organism>
<comment type="similarity">
    <text evidence="6">Belongs to the ABC-4 integral membrane protein family.</text>
</comment>
<dbReference type="InterPro" id="IPR047928">
    <property type="entry name" value="Perm_prefix_1"/>
</dbReference>
<evidence type="ECO:0000256" key="3">
    <source>
        <dbReference type="ARBA" id="ARBA00022692"/>
    </source>
</evidence>
<evidence type="ECO:0000256" key="5">
    <source>
        <dbReference type="ARBA" id="ARBA00023136"/>
    </source>
</evidence>
<accession>A0A7V8NU38</accession>
<evidence type="ECO:0000256" key="7">
    <source>
        <dbReference type="SAM" id="Phobius"/>
    </source>
</evidence>
<feature type="transmembrane region" description="Helical" evidence="7">
    <location>
        <begin position="816"/>
        <end position="836"/>
    </location>
</feature>